<sequence>MNRAVSPLVLDFLPDLFRTDDVNLNAKTTIEFVDPLFSDPKTVVSRPQDPEKLYELAKEGLPTVGAEQFG</sequence>
<name>A0AA39UUM2_9AGAR</name>
<comment type="caution">
    <text evidence="1">The sequence shown here is derived from an EMBL/GenBank/DDBJ whole genome shotgun (WGS) entry which is preliminary data.</text>
</comment>
<reference evidence="1" key="1">
    <citation type="submission" date="2023-06" db="EMBL/GenBank/DDBJ databases">
        <authorList>
            <consortium name="Lawrence Berkeley National Laboratory"/>
            <person name="Ahrendt S."/>
            <person name="Sahu N."/>
            <person name="Indic B."/>
            <person name="Wong-Bajracharya J."/>
            <person name="Merenyi Z."/>
            <person name="Ke H.-M."/>
            <person name="Monk M."/>
            <person name="Kocsube S."/>
            <person name="Drula E."/>
            <person name="Lipzen A."/>
            <person name="Balint B."/>
            <person name="Henrissat B."/>
            <person name="Andreopoulos B."/>
            <person name="Martin F.M."/>
            <person name="Harder C.B."/>
            <person name="Rigling D."/>
            <person name="Ford K.L."/>
            <person name="Foster G.D."/>
            <person name="Pangilinan J."/>
            <person name="Papanicolaou A."/>
            <person name="Barry K."/>
            <person name="LaButti K."/>
            <person name="Viragh M."/>
            <person name="Koriabine M."/>
            <person name="Yan M."/>
            <person name="Riley R."/>
            <person name="Champramary S."/>
            <person name="Plett K.L."/>
            <person name="Tsai I.J."/>
            <person name="Slot J."/>
            <person name="Sipos G."/>
            <person name="Plett J."/>
            <person name="Nagy L.G."/>
            <person name="Grigoriev I.V."/>
        </authorList>
    </citation>
    <scope>NUCLEOTIDE SEQUENCE</scope>
    <source>
        <strain evidence="1">HWK02</strain>
    </source>
</reference>
<protein>
    <submittedName>
        <fullName evidence="1">Uncharacterized protein</fullName>
    </submittedName>
</protein>
<organism evidence="1 2">
    <name type="scientific">Armillaria luteobubalina</name>
    <dbReference type="NCBI Taxonomy" id="153913"/>
    <lineage>
        <taxon>Eukaryota</taxon>
        <taxon>Fungi</taxon>
        <taxon>Dikarya</taxon>
        <taxon>Basidiomycota</taxon>
        <taxon>Agaricomycotina</taxon>
        <taxon>Agaricomycetes</taxon>
        <taxon>Agaricomycetidae</taxon>
        <taxon>Agaricales</taxon>
        <taxon>Marasmiineae</taxon>
        <taxon>Physalacriaceae</taxon>
        <taxon>Armillaria</taxon>
    </lineage>
</organism>
<gene>
    <name evidence="1" type="ORF">EDD18DRAFT_1351901</name>
</gene>
<dbReference type="EMBL" id="JAUEPU010000012">
    <property type="protein sequence ID" value="KAK0498059.1"/>
    <property type="molecule type" value="Genomic_DNA"/>
</dbReference>
<evidence type="ECO:0000313" key="1">
    <source>
        <dbReference type="EMBL" id="KAK0498059.1"/>
    </source>
</evidence>
<dbReference type="AlphaFoldDB" id="A0AA39UUM2"/>
<accession>A0AA39UUM2</accession>
<keyword evidence="2" id="KW-1185">Reference proteome</keyword>
<evidence type="ECO:0000313" key="2">
    <source>
        <dbReference type="Proteomes" id="UP001175228"/>
    </source>
</evidence>
<dbReference type="Proteomes" id="UP001175228">
    <property type="component" value="Unassembled WGS sequence"/>
</dbReference>
<proteinExistence type="predicted"/>